<proteinExistence type="predicted"/>
<dbReference type="EMBL" id="CAKLCB010000367">
    <property type="protein sequence ID" value="CAH0520573.1"/>
    <property type="molecule type" value="Genomic_DNA"/>
</dbReference>
<reference evidence="1 2" key="1">
    <citation type="submission" date="2021-11" db="EMBL/GenBank/DDBJ databases">
        <authorList>
            <person name="Islam A."/>
            <person name="Islam S."/>
            <person name="Flora M.S."/>
            <person name="Rahman M."/>
            <person name="Ziaur R.M."/>
            <person name="Epstein J.H."/>
            <person name="Hassan M."/>
            <person name="Klassen M."/>
            <person name="Woodard K."/>
            <person name="Webb A."/>
            <person name="Webby R.J."/>
            <person name="El Zowalaty M.E."/>
        </authorList>
    </citation>
    <scope>NUCLEOTIDE SEQUENCE [LARGE SCALE GENOMIC DNA]</scope>
    <source>
        <strain evidence="1">Pbs1</strain>
    </source>
</reference>
<accession>A0ABN8D569</accession>
<evidence type="ECO:0000313" key="2">
    <source>
        <dbReference type="Proteomes" id="UP001158986"/>
    </source>
</evidence>
<dbReference type="Proteomes" id="UP001158986">
    <property type="component" value="Unassembled WGS sequence"/>
</dbReference>
<organism evidence="1 2">
    <name type="scientific">Peronospora belbahrii</name>
    <dbReference type="NCBI Taxonomy" id="622444"/>
    <lineage>
        <taxon>Eukaryota</taxon>
        <taxon>Sar</taxon>
        <taxon>Stramenopiles</taxon>
        <taxon>Oomycota</taxon>
        <taxon>Peronosporomycetes</taxon>
        <taxon>Peronosporales</taxon>
        <taxon>Peronosporaceae</taxon>
        <taxon>Peronospora</taxon>
    </lineage>
</organism>
<gene>
    <name evidence="1" type="ORF">PBS001_LOCUS7045</name>
</gene>
<comment type="caution">
    <text evidence="1">The sequence shown here is derived from an EMBL/GenBank/DDBJ whole genome shotgun (WGS) entry which is preliminary data.</text>
</comment>
<keyword evidence="2" id="KW-1185">Reference proteome</keyword>
<protein>
    <submittedName>
        <fullName evidence="1">Uncharacterized protein</fullName>
    </submittedName>
</protein>
<sequence>MDGIPAPVPDCVNPNIDIFVKRIPAVRDPKTAPNFWLLPVAAGSSSATLQKSMVETYTRLGGSVNVNNMDQRWNRSQYIAGLRRSTRG</sequence>
<evidence type="ECO:0000313" key="1">
    <source>
        <dbReference type="EMBL" id="CAH0520573.1"/>
    </source>
</evidence>
<name>A0ABN8D569_9STRA</name>